<dbReference type="InterPro" id="IPR026580">
    <property type="entry name" value="DivIB"/>
</dbReference>
<dbReference type="Pfam" id="PF08478">
    <property type="entry name" value="POTRA_1"/>
    <property type="match status" value="1"/>
</dbReference>
<name>A0ABZ3CKN1_9STAP</name>
<keyword evidence="2 8" id="KW-1003">Cell membrane</keyword>
<feature type="compositionally biased region" description="Basic and acidic residues" evidence="9">
    <location>
        <begin position="84"/>
        <end position="94"/>
    </location>
</feature>
<feature type="region of interest" description="Disordered" evidence="9">
    <location>
        <begin position="1"/>
        <end position="101"/>
    </location>
</feature>
<accession>A0ABZ3CKN1</accession>
<evidence type="ECO:0000256" key="5">
    <source>
        <dbReference type="ARBA" id="ARBA00022989"/>
    </source>
</evidence>
<feature type="domain" description="POTRA" evidence="10">
    <location>
        <begin position="134"/>
        <end position="202"/>
    </location>
</feature>
<organism evidence="11 12">
    <name type="scientific">Salinicoccus bachuensis</name>
    <dbReference type="NCBI Taxonomy" id="3136731"/>
    <lineage>
        <taxon>Bacteria</taxon>
        <taxon>Bacillati</taxon>
        <taxon>Bacillota</taxon>
        <taxon>Bacilli</taxon>
        <taxon>Bacillales</taxon>
        <taxon>Staphylococcaceae</taxon>
        <taxon>Salinicoccus</taxon>
    </lineage>
</organism>
<evidence type="ECO:0000256" key="7">
    <source>
        <dbReference type="ARBA" id="ARBA00023306"/>
    </source>
</evidence>
<dbReference type="HAMAP" id="MF_00912">
    <property type="entry name" value="DivIB"/>
    <property type="match status" value="1"/>
</dbReference>
<dbReference type="InterPro" id="IPR013685">
    <property type="entry name" value="POTRA_FtsQ_type"/>
</dbReference>
<dbReference type="PROSITE" id="PS51779">
    <property type="entry name" value="POTRA"/>
    <property type="match status" value="1"/>
</dbReference>
<protein>
    <recommendedName>
        <fullName evidence="8">Cell division protein DivIB</fullName>
    </recommendedName>
</protein>
<evidence type="ECO:0000256" key="8">
    <source>
        <dbReference type="HAMAP-Rule" id="MF_00912"/>
    </source>
</evidence>
<gene>
    <name evidence="8" type="primary">divIB</name>
    <name evidence="11" type="ORF">RQP18_04730</name>
</gene>
<dbReference type="Proteomes" id="UP001455384">
    <property type="component" value="Chromosome"/>
</dbReference>
<evidence type="ECO:0000256" key="3">
    <source>
        <dbReference type="ARBA" id="ARBA00022618"/>
    </source>
</evidence>
<evidence type="ECO:0000256" key="9">
    <source>
        <dbReference type="SAM" id="MobiDB-lite"/>
    </source>
</evidence>
<evidence type="ECO:0000256" key="4">
    <source>
        <dbReference type="ARBA" id="ARBA00022692"/>
    </source>
</evidence>
<evidence type="ECO:0000259" key="10">
    <source>
        <dbReference type="PROSITE" id="PS51779"/>
    </source>
</evidence>
<feature type="compositionally biased region" description="Basic and acidic residues" evidence="9">
    <location>
        <begin position="60"/>
        <end position="75"/>
    </location>
</feature>
<comment type="subcellular location">
    <subcellularLocation>
        <location evidence="8">Cell membrane</location>
        <topology evidence="8">Single-pass type II membrane protein</topology>
    </subcellularLocation>
    <subcellularLocation>
        <location evidence="1">Membrane</location>
    </subcellularLocation>
    <text evidence="8">Localizes to the division septum.</text>
</comment>
<keyword evidence="4 8" id="KW-0812">Transmembrane</keyword>
<dbReference type="RefSeq" id="WP_342389017.1">
    <property type="nucleotide sequence ID" value="NZ_CP138333.2"/>
</dbReference>
<dbReference type="PANTHER" id="PTHR37820">
    <property type="entry name" value="CELL DIVISION PROTEIN DIVIB"/>
    <property type="match status" value="1"/>
</dbReference>
<dbReference type="Pfam" id="PF03799">
    <property type="entry name" value="FtsQ_DivIB_C"/>
    <property type="match status" value="1"/>
</dbReference>
<keyword evidence="6 8" id="KW-0472">Membrane</keyword>
<keyword evidence="12" id="KW-1185">Reference proteome</keyword>
<reference evidence="12" key="1">
    <citation type="submission" date="2023-10" db="EMBL/GenBank/DDBJ databases">
        <title>Genome analysis and identification of Salinococcus sp. Bachu38 nov., a PGPR from the rhizosphere of Tamarix.</title>
        <authorList>
            <person name="Liang Z."/>
            <person name="Zhang X."/>
            <person name="Jia J."/>
            <person name="Chen X."/>
            <person name="Wang Y."/>
            <person name="Wang Q."/>
            <person name="Wang R."/>
        </authorList>
    </citation>
    <scope>NUCLEOTIDE SEQUENCE [LARGE SCALE GENOMIC DNA]</scope>
    <source>
        <strain evidence="12">Bachu38</strain>
    </source>
</reference>
<evidence type="ECO:0000256" key="6">
    <source>
        <dbReference type="ARBA" id="ARBA00023136"/>
    </source>
</evidence>
<dbReference type="GO" id="GO:0051301">
    <property type="term" value="P:cell division"/>
    <property type="evidence" value="ECO:0007669"/>
    <property type="project" value="UniProtKB-KW"/>
</dbReference>
<dbReference type="Gene3D" id="3.40.50.10960">
    <property type="match status" value="1"/>
</dbReference>
<dbReference type="PANTHER" id="PTHR37820:SF1">
    <property type="entry name" value="CELL DIVISION PROTEIN FTSQ"/>
    <property type="match status" value="1"/>
</dbReference>
<proteinExistence type="inferred from homology"/>
<evidence type="ECO:0000313" key="11">
    <source>
        <dbReference type="EMBL" id="WZX30501.1"/>
    </source>
</evidence>
<keyword evidence="5 8" id="KW-1133">Transmembrane helix</keyword>
<dbReference type="InterPro" id="IPR034746">
    <property type="entry name" value="POTRA"/>
</dbReference>
<feature type="compositionally biased region" description="Basic and acidic residues" evidence="9">
    <location>
        <begin position="1"/>
        <end position="29"/>
    </location>
</feature>
<feature type="transmembrane region" description="Helical" evidence="8">
    <location>
        <begin position="108"/>
        <end position="130"/>
    </location>
</feature>
<comment type="function">
    <text evidence="8">Cell division protein that may be involved in stabilizing or promoting the assembly of the division complex.</text>
</comment>
<evidence type="ECO:0000256" key="2">
    <source>
        <dbReference type="ARBA" id="ARBA00022475"/>
    </source>
</evidence>
<dbReference type="Gene3D" id="3.10.20.310">
    <property type="entry name" value="membrane protein fhac"/>
    <property type="match status" value="1"/>
</dbReference>
<sequence length="375" mass="42896">MTERPDVEEMKQKLKRSKETAHGRLDTRLGDSSPPEGTEEESSEGRTVDEEEEASTFHQKKADADRHLYAPHHDIDEEEIETFSPKERDKEKPRNQKKKRPRPKFTRAHFYLLLLMMLLLSVGMLIWYVFSSASDVKNININGNELISDEELEERLQFGTGDKMFSANLSRATENIALLPAVEDVEIDREWWNTINVSVTEYRAVGYVANDTDYYPVLENAQVLRGYPSPPGSAPILHYFEGREFDQMVESLNEIEAEIRESISEIYYRPSENSSTRIHMFMNDGQEIVADYRTINEKMNYYLSMREEIGDPNAGIIDLEIGSSFLPYGSEEAVEVKAGIYEAPVQAQYIEDVNQALANVKDNLSNIGEEGDGEE</sequence>
<keyword evidence="3 8" id="KW-0132">Cell division</keyword>
<evidence type="ECO:0000256" key="1">
    <source>
        <dbReference type="ARBA" id="ARBA00004370"/>
    </source>
</evidence>
<evidence type="ECO:0000313" key="12">
    <source>
        <dbReference type="Proteomes" id="UP001455384"/>
    </source>
</evidence>
<dbReference type="InterPro" id="IPR005548">
    <property type="entry name" value="Cell_div_FtsQ/DivIB_C"/>
</dbReference>
<comment type="similarity">
    <text evidence="8">Belongs to the FtsQ/DivIB family. DivIB subfamily.</text>
</comment>
<keyword evidence="7 8" id="KW-0131">Cell cycle</keyword>
<dbReference type="EMBL" id="CP138333">
    <property type="protein sequence ID" value="WZX30501.1"/>
    <property type="molecule type" value="Genomic_DNA"/>
</dbReference>
<dbReference type="InterPro" id="IPR050487">
    <property type="entry name" value="FtsQ_DivIB"/>
</dbReference>